<keyword evidence="3" id="KW-1133">Transmembrane helix</keyword>
<feature type="region of interest" description="Disordered" evidence="2">
    <location>
        <begin position="1"/>
        <end position="32"/>
    </location>
</feature>
<proteinExistence type="inferred from homology"/>
<protein>
    <submittedName>
        <fullName evidence="6">Transcriptional regulator</fullName>
    </submittedName>
</protein>
<sequence>MGGRPGVPRDPERRSRTLPFDLRGGGRPPRSASSQLSRVLLGFLSVLVFAVTAGGWAVYTYANGRIGQVNLDLGDDRPEESEGATNFLLVGTDSRAGLEGQRSDTTILAHFGEDETVTMLSIPRDTYVTIPEYTDTDGRKHARHKAKFNSAISDGGPSLLVRTIESLTNMRIDHYVSMDLAGFKSITDAIGGVDVCVLPSDHKEFVAENGRTSRNTNDPMSGFVGGPGTVHVGGEQALAFVRQRHGLPGGDMDRIRRQQQFMGAVFHKVVGGGVLTNPSQLEQLLSTATGALTLDDNTDLLDLRKLATRLKGIASGGVGMQTLPTHPPTRAEGAVNDRGEILVGGQRVSVQFYNPADLERIVAPLGGSTGSAPGAGGGADATEVAVQVFNGSGIAGLAADAVDELNGKGFRATNAGNASTSNYVTSRVRFGTGLDAAAATLQTLVPGARLESDPGIDGLQLILGSSFDGIADVPVTAPAAAPAATGAETAAAGTTAAGTVPGAPAPPAAATPPPPPNCTY</sequence>
<dbReference type="Proteomes" id="UP000179769">
    <property type="component" value="Unassembled WGS sequence"/>
</dbReference>
<dbReference type="InterPro" id="IPR027381">
    <property type="entry name" value="LytR/CpsA/Psr_C"/>
</dbReference>
<feature type="domain" description="LytR/CpsA/Psr regulator C-terminal" evidence="5">
    <location>
        <begin position="383"/>
        <end position="467"/>
    </location>
</feature>
<keyword evidence="3" id="KW-0472">Membrane</keyword>
<feature type="region of interest" description="Disordered" evidence="2">
    <location>
        <begin position="490"/>
        <end position="520"/>
    </location>
</feature>
<feature type="compositionally biased region" description="Low complexity" evidence="2">
    <location>
        <begin position="490"/>
        <end position="502"/>
    </location>
</feature>
<evidence type="ECO:0000259" key="4">
    <source>
        <dbReference type="Pfam" id="PF03816"/>
    </source>
</evidence>
<name>A0A1S1QYH9_9ACTN</name>
<evidence type="ECO:0000256" key="2">
    <source>
        <dbReference type="SAM" id="MobiDB-lite"/>
    </source>
</evidence>
<comment type="caution">
    <text evidence="6">The sequence shown here is derived from an EMBL/GenBank/DDBJ whole genome shotgun (WGS) entry which is preliminary data.</text>
</comment>
<dbReference type="InterPro" id="IPR004474">
    <property type="entry name" value="LytR_CpsA_psr"/>
</dbReference>
<feature type="transmembrane region" description="Helical" evidence="3">
    <location>
        <begin position="39"/>
        <end position="59"/>
    </location>
</feature>
<reference evidence="7" key="1">
    <citation type="submission" date="2016-07" db="EMBL/GenBank/DDBJ databases">
        <title>Frankia sp. NRRL B-16219 Genome sequencing.</title>
        <authorList>
            <person name="Ghodhbane-Gtari F."/>
            <person name="Swanson E."/>
            <person name="Gueddou A."/>
            <person name="Louati M."/>
            <person name="Nouioui I."/>
            <person name="Hezbri K."/>
            <person name="Abebe-Akele F."/>
            <person name="Simpson S."/>
            <person name="Morris K."/>
            <person name="Thomas K."/>
            <person name="Gtari M."/>
            <person name="Tisa L.S."/>
        </authorList>
    </citation>
    <scope>NUCLEOTIDE SEQUENCE [LARGE SCALE GENOMIC DNA]</scope>
    <source>
        <strain evidence="7">NRRL B-16219</strain>
    </source>
</reference>
<keyword evidence="7" id="KW-1185">Reference proteome</keyword>
<feature type="compositionally biased region" description="Pro residues" evidence="2">
    <location>
        <begin position="503"/>
        <end position="520"/>
    </location>
</feature>
<dbReference type="AlphaFoldDB" id="A0A1S1QYH9"/>
<organism evidence="6 7">
    <name type="scientific">Parafrankia soli</name>
    <dbReference type="NCBI Taxonomy" id="2599596"/>
    <lineage>
        <taxon>Bacteria</taxon>
        <taxon>Bacillati</taxon>
        <taxon>Actinomycetota</taxon>
        <taxon>Actinomycetes</taxon>
        <taxon>Frankiales</taxon>
        <taxon>Frankiaceae</taxon>
        <taxon>Parafrankia</taxon>
    </lineage>
</organism>
<dbReference type="PANTHER" id="PTHR33392:SF6">
    <property type="entry name" value="POLYISOPRENYL-TEICHOIC ACID--PEPTIDOGLYCAN TEICHOIC ACID TRANSFERASE TAGU"/>
    <property type="match status" value="1"/>
</dbReference>
<feature type="domain" description="Cell envelope-related transcriptional attenuator" evidence="4">
    <location>
        <begin position="102"/>
        <end position="269"/>
    </location>
</feature>
<evidence type="ECO:0000256" key="3">
    <source>
        <dbReference type="SAM" id="Phobius"/>
    </source>
</evidence>
<evidence type="ECO:0000313" key="7">
    <source>
        <dbReference type="Proteomes" id="UP000179769"/>
    </source>
</evidence>
<dbReference type="Gene3D" id="3.30.70.2390">
    <property type="match status" value="1"/>
</dbReference>
<dbReference type="NCBIfam" id="TIGR00350">
    <property type="entry name" value="lytR_cpsA_psr"/>
    <property type="match status" value="1"/>
</dbReference>
<evidence type="ECO:0000256" key="1">
    <source>
        <dbReference type="ARBA" id="ARBA00006068"/>
    </source>
</evidence>
<dbReference type="EMBL" id="MAXA01000102">
    <property type="protein sequence ID" value="OHV38531.1"/>
    <property type="molecule type" value="Genomic_DNA"/>
</dbReference>
<dbReference type="Pfam" id="PF13399">
    <property type="entry name" value="LytR_C"/>
    <property type="match status" value="1"/>
</dbReference>
<dbReference type="Pfam" id="PF03816">
    <property type="entry name" value="LytR_cpsA_psr"/>
    <property type="match status" value="1"/>
</dbReference>
<dbReference type="Gene3D" id="3.40.630.190">
    <property type="entry name" value="LCP protein"/>
    <property type="match status" value="1"/>
</dbReference>
<dbReference type="InterPro" id="IPR050922">
    <property type="entry name" value="LytR/CpsA/Psr_CW_biosynth"/>
</dbReference>
<comment type="similarity">
    <text evidence="1">Belongs to the LytR/CpsA/Psr (LCP) family.</text>
</comment>
<keyword evidence="3" id="KW-0812">Transmembrane</keyword>
<dbReference type="PANTHER" id="PTHR33392">
    <property type="entry name" value="POLYISOPRENYL-TEICHOIC ACID--PEPTIDOGLYCAN TEICHOIC ACID TRANSFERASE TAGU"/>
    <property type="match status" value="1"/>
</dbReference>
<accession>A0A1S1QYH9</accession>
<gene>
    <name evidence="6" type="ORF">BBK14_13860</name>
</gene>
<evidence type="ECO:0000259" key="5">
    <source>
        <dbReference type="Pfam" id="PF13399"/>
    </source>
</evidence>
<evidence type="ECO:0000313" key="6">
    <source>
        <dbReference type="EMBL" id="OHV38531.1"/>
    </source>
</evidence>
<dbReference type="OrthoDB" id="3759589at2"/>